<dbReference type="AlphaFoldDB" id="A0A839NE28"/>
<dbReference type="RefSeq" id="WP_183323013.1">
    <property type="nucleotide sequence ID" value="NZ_JACHVQ010000006.1"/>
</dbReference>
<keyword evidence="2" id="KW-1185">Reference proteome</keyword>
<sequence length="69" mass="7589">MDDRQAAWLAGYQRGIIDGRLGQLENELDTQALRDAADLLAWLKIRVLALATGPNWAAEVAGDKPEVTR</sequence>
<gene>
    <name evidence="1" type="ORF">FHU39_004619</name>
</gene>
<protein>
    <submittedName>
        <fullName evidence="1">Uncharacterized protein</fullName>
    </submittedName>
</protein>
<dbReference type="Proteomes" id="UP000559182">
    <property type="component" value="Unassembled WGS sequence"/>
</dbReference>
<accession>A0A839NE28</accession>
<comment type="caution">
    <text evidence="1">The sequence shown here is derived from an EMBL/GenBank/DDBJ whole genome shotgun (WGS) entry which is preliminary data.</text>
</comment>
<organism evidence="1 2">
    <name type="scientific">Flexivirga oryzae</name>
    <dbReference type="NCBI Taxonomy" id="1794944"/>
    <lineage>
        <taxon>Bacteria</taxon>
        <taxon>Bacillati</taxon>
        <taxon>Actinomycetota</taxon>
        <taxon>Actinomycetes</taxon>
        <taxon>Micrococcales</taxon>
        <taxon>Dermacoccaceae</taxon>
        <taxon>Flexivirga</taxon>
    </lineage>
</organism>
<dbReference type="EMBL" id="JACHVQ010000006">
    <property type="protein sequence ID" value="MBB2894573.1"/>
    <property type="molecule type" value="Genomic_DNA"/>
</dbReference>
<reference evidence="1 2" key="1">
    <citation type="submission" date="2020-08" db="EMBL/GenBank/DDBJ databases">
        <title>Sequencing the genomes of 1000 actinobacteria strains.</title>
        <authorList>
            <person name="Klenk H.-P."/>
        </authorList>
    </citation>
    <scope>NUCLEOTIDE SEQUENCE [LARGE SCALE GENOMIC DNA]</scope>
    <source>
        <strain evidence="1 2">DSM 105369</strain>
    </source>
</reference>
<proteinExistence type="predicted"/>
<name>A0A839NE28_9MICO</name>
<evidence type="ECO:0000313" key="1">
    <source>
        <dbReference type="EMBL" id="MBB2894573.1"/>
    </source>
</evidence>
<evidence type="ECO:0000313" key="2">
    <source>
        <dbReference type="Proteomes" id="UP000559182"/>
    </source>
</evidence>